<dbReference type="EMBL" id="JAVDWU010000007">
    <property type="protein sequence ID" value="MDR7151546.1"/>
    <property type="molecule type" value="Genomic_DNA"/>
</dbReference>
<dbReference type="Gene3D" id="3.40.50.2000">
    <property type="entry name" value="Glycogen Phosphorylase B"/>
    <property type="match status" value="1"/>
</dbReference>
<dbReference type="PANTHER" id="PTHR12526">
    <property type="entry name" value="GLYCOSYLTRANSFERASE"/>
    <property type="match status" value="1"/>
</dbReference>
<evidence type="ECO:0000313" key="3">
    <source>
        <dbReference type="Proteomes" id="UP001265700"/>
    </source>
</evidence>
<gene>
    <name evidence="2" type="ORF">J2W49_003522</name>
</gene>
<dbReference type="SUPFAM" id="SSF53756">
    <property type="entry name" value="UDP-Glycosyltransferase/glycogen phosphorylase"/>
    <property type="match status" value="1"/>
</dbReference>
<accession>A0ABU1WRG3</accession>
<dbReference type="InterPro" id="IPR001296">
    <property type="entry name" value="Glyco_trans_1"/>
</dbReference>
<proteinExistence type="predicted"/>
<sequence length="420" mass="46705">MPVSDATASAPSGTMASQQKKRRLLVLVDIPAIQREDGHWLLPTKLVTGMRAYAEQWSGPVMLGLQPGHQSSAELDNAYWPPETLPFQVQAFRFSELAERGHTALKNALVMAMLHHELHGLARRCREVGSLFVVGTELTLRTQVQIARSLHRPGPAMVKKLIWLSLNHRRALRDITEAQGLQCNGTPTFDAYAHRNPHALLYFDNRTTADMLASAQDIDTRFERLARRGRPHLFFSGRLHPIKGAHHLVPMAAHLRRLGIDFELSIAGDGPLRGEIESQIRAHGLQDQIRCLGTLRFSDELMPLLRREIDLFTCPHLQGDPSCTYLETLSGAVPIVGYDNEAWQGLHRRSGAGVLCHSRDPAHLAAAVATPVQDVTALRKLAHKAVDFAQKHLFDIEFNRRIAHLKQVASQGDAGDTHAP</sequence>
<feature type="domain" description="Glycosyl transferase family 1" evidence="1">
    <location>
        <begin position="221"/>
        <end position="380"/>
    </location>
</feature>
<keyword evidence="3" id="KW-1185">Reference proteome</keyword>
<dbReference type="PANTHER" id="PTHR12526:SF638">
    <property type="entry name" value="SPORE COAT PROTEIN SA"/>
    <property type="match status" value="1"/>
</dbReference>
<name>A0ABU1WRG3_9BURK</name>
<comment type="caution">
    <text evidence="2">The sequence shown here is derived from an EMBL/GenBank/DDBJ whole genome shotgun (WGS) entry which is preliminary data.</text>
</comment>
<protein>
    <submittedName>
        <fullName evidence="2">Glycosyltransferase involved in cell wall biosynthesis</fullName>
    </submittedName>
</protein>
<dbReference type="RefSeq" id="WP_310319113.1">
    <property type="nucleotide sequence ID" value="NZ_JAVDWU010000007.1"/>
</dbReference>
<reference evidence="2 3" key="1">
    <citation type="submission" date="2023-07" db="EMBL/GenBank/DDBJ databases">
        <title>Sorghum-associated microbial communities from plants grown in Nebraska, USA.</title>
        <authorList>
            <person name="Schachtman D."/>
        </authorList>
    </citation>
    <scope>NUCLEOTIDE SEQUENCE [LARGE SCALE GENOMIC DNA]</scope>
    <source>
        <strain evidence="2 3">4249</strain>
    </source>
</reference>
<dbReference type="Pfam" id="PF00534">
    <property type="entry name" value="Glycos_transf_1"/>
    <property type="match status" value="1"/>
</dbReference>
<evidence type="ECO:0000313" key="2">
    <source>
        <dbReference type="EMBL" id="MDR7151546.1"/>
    </source>
</evidence>
<evidence type="ECO:0000259" key="1">
    <source>
        <dbReference type="Pfam" id="PF00534"/>
    </source>
</evidence>
<organism evidence="2 3">
    <name type="scientific">Hydrogenophaga palleronii</name>
    <dbReference type="NCBI Taxonomy" id="65655"/>
    <lineage>
        <taxon>Bacteria</taxon>
        <taxon>Pseudomonadati</taxon>
        <taxon>Pseudomonadota</taxon>
        <taxon>Betaproteobacteria</taxon>
        <taxon>Burkholderiales</taxon>
        <taxon>Comamonadaceae</taxon>
        <taxon>Hydrogenophaga</taxon>
    </lineage>
</organism>
<dbReference type="Proteomes" id="UP001265700">
    <property type="component" value="Unassembled WGS sequence"/>
</dbReference>